<organism evidence="2">
    <name type="scientific">Longilinea arvoryzae</name>
    <dbReference type="NCBI Taxonomy" id="360412"/>
    <lineage>
        <taxon>Bacteria</taxon>
        <taxon>Bacillati</taxon>
        <taxon>Chloroflexota</taxon>
        <taxon>Anaerolineae</taxon>
        <taxon>Anaerolineales</taxon>
        <taxon>Anaerolineaceae</taxon>
        <taxon>Longilinea</taxon>
    </lineage>
</organism>
<proteinExistence type="predicted"/>
<keyword evidence="1" id="KW-0812">Transmembrane</keyword>
<dbReference type="Proteomes" id="UP000055060">
    <property type="component" value="Unassembled WGS sequence"/>
</dbReference>
<evidence type="ECO:0008006" key="4">
    <source>
        <dbReference type="Google" id="ProtNLM"/>
    </source>
</evidence>
<gene>
    <name evidence="2" type="ORF">LARV_01859</name>
</gene>
<dbReference type="STRING" id="360412.LARV_01859"/>
<feature type="transmembrane region" description="Helical" evidence="1">
    <location>
        <begin position="82"/>
        <end position="103"/>
    </location>
</feature>
<evidence type="ECO:0000256" key="1">
    <source>
        <dbReference type="SAM" id="Phobius"/>
    </source>
</evidence>
<sequence length="149" mass="16791">MRNFTRGFIAIWYLLGWISHVYLALFSPQTYAVFGRTALIPGYDAFWQNFIMPHISFFALLLAAFEIGVGLLLINRGKWVKYGLVLSIAFNLFLIQMGLGSAGLGGMQDFLANRLANLIFVAIQIPLFRGSDAMTLVQSIRKHFKPKTI</sequence>
<evidence type="ECO:0000313" key="3">
    <source>
        <dbReference type="Proteomes" id="UP000055060"/>
    </source>
</evidence>
<accession>A0A0S7BJP3</accession>
<keyword evidence="1" id="KW-0472">Membrane</keyword>
<dbReference type="EMBL" id="DF967972">
    <property type="protein sequence ID" value="GAP14097.1"/>
    <property type="molecule type" value="Genomic_DNA"/>
</dbReference>
<keyword evidence="3" id="KW-1185">Reference proteome</keyword>
<protein>
    <recommendedName>
        <fullName evidence="4">DoxX</fullName>
    </recommendedName>
</protein>
<dbReference type="OrthoDB" id="3260478at2"/>
<reference evidence="2" key="1">
    <citation type="submission" date="2015-07" db="EMBL/GenBank/DDBJ databases">
        <title>Draft Genome Sequences of Anaerolinea thermolimosa IMO-1, Bellilinea caldifistulae GOMI-1, Leptolinea tardivitalis YMTK-2, Levilinea saccharolytica KIBI-1,Longilinea arvoryzae KOME-1, Previously Described as Members of the Anaerolineaceae (Chloroflexi).</title>
        <authorList>
            <person name="Sekiguchi Y."/>
            <person name="Ohashi A."/>
            <person name="Matsuura N."/>
            <person name="Tourlousse M.D."/>
        </authorList>
    </citation>
    <scope>NUCLEOTIDE SEQUENCE [LARGE SCALE GENOMIC DNA]</scope>
    <source>
        <strain evidence="2">KOME-1</strain>
    </source>
</reference>
<dbReference type="RefSeq" id="WP_075073385.1">
    <property type="nucleotide sequence ID" value="NZ_DF967972.1"/>
</dbReference>
<name>A0A0S7BJP3_9CHLR</name>
<keyword evidence="1" id="KW-1133">Transmembrane helix</keyword>
<feature type="transmembrane region" description="Helical" evidence="1">
    <location>
        <begin position="12"/>
        <end position="34"/>
    </location>
</feature>
<evidence type="ECO:0000313" key="2">
    <source>
        <dbReference type="EMBL" id="GAP14097.1"/>
    </source>
</evidence>
<feature type="transmembrane region" description="Helical" evidence="1">
    <location>
        <begin position="54"/>
        <end position="75"/>
    </location>
</feature>
<dbReference type="AlphaFoldDB" id="A0A0S7BJP3"/>